<accession>A0A813IP34</accession>
<sequence length="550" mass="59921">AKICVQKLLLGPLLDPFEDKRLVALLIPGLISVERLQATLLSSSLALLLGAAAKQPSAEDLVSCSEASRRLSRTGRLAAAVAVASAAALELRGATRRNWPAGAGLFSLLAHILLSASCPSRHFSVQQLWPPRCFVLTWCACVVGHLAPGILLGRGRLRLTRQVQSALAISSAAIVLYTSVKRFVALPSQRRWRRLHAAPRGSEGDAPYCSGGRDDCSTSGVAGDCVETSAVSGESCFSPRDDAAREELYGLIVNTYHRGLPMVLLARQAPLYPLFFDVDIYGGCVGAQDAHAVHDLVWDVHRMAFLRCIGAALMQIFPHTLENGIQVAAFCSSGFCSRKGRFKASYHLVFPEIMVDRPVMCLEPPIAGRRCPSRHILARDHVVCYLSEEVASGGELAELQSALESACDHAATASSSEESWETPAGLNDWSEVLDENPLWHDPRPDARTGLRLPFTDKVASDSSPHAVEGRPKLPLGRWRLHSLSPWSEASWLDLQLEPLAGLDAETWVRLGDISRPSVGEFPSHLAEHRLHPEVDTLWETCPCLICRGRR</sequence>
<dbReference type="AlphaFoldDB" id="A0A813IP34"/>
<protein>
    <submittedName>
        <fullName evidence="1">Uncharacterized protein</fullName>
    </submittedName>
</protein>
<evidence type="ECO:0000313" key="1">
    <source>
        <dbReference type="EMBL" id="CAE8653239.1"/>
    </source>
</evidence>
<reference evidence="1" key="1">
    <citation type="submission" date="2021-02" db="EMBL/GenBank/DDBJ databases">
        <authorList>
            <person name="Dougan E. K."/>
            <person name="Rhodes N."/>
            <person name="Thang M."/>
            <person name="Chan C."/>
        </authorList>
    </citation>
    <scope>NUCLEOTIDE SEQUENCE</scope>
</reference>
<dbReference type="EMBL" id="CAJNNW010011484">
    <property type="protein sequence ID" value="CAE8653239.1"/>
    <property type="molecule type" value="Genomic_DNA"/>
</dbReference>
<name>A0A813IP34_POLGL</name>
<evidence type="ECO:0000313" key="2">
    <source>
        <dbReference type="Proteomes" id="UP000626109"/>
    </source>
</evidence>
<dbReference type="Proteomes" id="UP000626109">
    <property type="component" value="Unassembled WGS sequence"/>
</dbReference>
<comment type="caution">
    <text evidence="1">The sequence shown here is derived from an EMBL/GenBank/DDBJ whole genome shotgun (WGS) entry which is preliminary data.</text>
</comment>
<gene>
    <name evidence="1" type="ORF">PGLA2088_LOCUS10257</name>
</gene>
<organism evidence="1 2">
    <name type="scientific">Polarella glacialis</name>
    <name type="common">Dinoflagellate</name>
    <dbReference type="NCBI Taxonomy" id="89957"/>
    <lineage>
        <taxon>Eukaryota</taxon>
        <taxon>Sar</taxon>
        <taxon>Alveolata</taxon>
        <taxon>Dinophyceae</taxon>
        <taxon>Suessiales</taxon>
        <taxon>Suessiaceae</taxon>
        <taxon>Polarella</taxon>
    </lineage>
</organism>
<proteinExistence type="predicted"/>
<feature type="non-terminal residue" evidence="1">
    <location>
        <position position="1"/>
    </location>
</feature>